<proteinExistence type="predicted"/>
<protein>
    <recommendedName>
        <fullName evidence="4">Cilia- and flagella-associated protein 99</fullName>
    </recommendedName>
</protein>
<dbReference type="PANTHER" id="PTHR34649">
    <property type="entry name" value="CILIA- AND FLAGELLA-ASSOCIATED PROTEIN 99"/>
    <property type="match status" value="1"/>
</dbReference>
<evidence type="ECO:0000313" key="3">
    <source>
        <dbReference type="Proteomes" id="UP000001514"/>
    </source>
</evidence>
<name>D8TFF9_SELML</name>
<organism evidence="3">
    <name type="scientific">Selaginella moellendorffii</name>
    <name type="common">Spikemoss</name>
    <dbReference type="NCBI Taxonomy" id="88036"/>
    <lineage>
        <taxon>Eukaryota</taxon>
        <taxon>Viridiplantae</taxon>
        <taxon>Streptophyta</taxon>
        <taxon>Embryophyta</taxon>
        <taxon>Tracheophyta</taxon>
        <taxon>Lycopodiopsida</taxon>
        <taxon>Selaginellales</taxon>
        <taxon>Selaginellaceae</taxon>
        <taxon>Selaginella</taxon>
    </lineage>
</organism>
<dbReference type="InParanoid" id="D8TFF9"/>
<dbReference type="PANTHER" id="PTHR34649:SF1">
    <property type="entry name" value="CILIA- AND FLAGELLA-ASSOCIATED PROTEIN 99"/>
    <property type="match status" value="1"/>
</dbReference>
<sequence>MEEEPEKREELCLQYVIHHAAYDAKQCKDRGKRMTARALLEACEKILFGFVMEGPPDLSCDDYVASVCSGLNVVHPYDVVFVEQVLYGCCRYTKLLSILMSKLFKCKAAFTRAADRFLYTVLGYLILIRLEEITFPNLCLLILSQHAQKVLPFVEFIFNTSYLRNHCKAEWLKIYDVEFVDDLISRIGMWTSEAANLERRVAEKVFIKDLRTGRKTTPRPFKLSVCPRPKPQPKKEESILFKARPMPKFKDPPTVVQRAMESVSLENRKREADFYADPNYQPFRLRSLERPTNIDEIRDKVERQRASENAYIPAQSIHFPEPASIEVKLNASAVLREHALYLRQVDADKQRVQALETELRDEASFKSWQEEERAKFEMGQSLENRFRRDCVAGIAQAIQDARNTVDIEFAFEREEKKFDPNSTADHGLLAEMSITELRKRLELVKEAFEGQHESRRVKIFAVKKERRESLIKKSLYVKKIREVARTEQISKRETKRRSRPSTAVTID</sequence>
<evidence type="ECO:0000313" key="2">
    <source>
        <dbReference type="EMBL" id="EFJ04607.1"/>
    </source>
</evidence>
<dbReference type="Proteomes" id="UP000001514">
    <property type="component" value="Unassembled WGS sequence"/>
</dbReference>
<keyword evidence="3" id="KW-1185">Reference proteome</keyword>
<dbReference type="KEGG" id="smo:SELMODRAFT_432253"/>
<feature type="region of interest" description="Disordered" evidence="1">
    <location>
        <begin position="487"/>
        <end position="507"/>
    </location>
</feature>
<dbReference type="STRING" id="88036.D8TFF9"/>
<dbReference type="HOGENOM" id="CLU_435059_0_0_1"/>
<evidence type="ECO:0008006" key="4">
    <source>
        <dbReference type="Google" id="ProtNLM"/>
    </source>
</evidence>
<dbReference type="InterPro" id="IPR039341">
    <property type="entry name" value="CFAP99"/>
</dbReference>
<dbReference type="eggNOG" id="ENOG502QTX0">
    <property type="taxonomic scope" value="Eukaryota"/>
</dbReference>
<reference evidence="2 3" key="1">
    <citation type="journal article" date="2011" name="Science">
        <title>The Selaginella genome identifies genetic changes associated with the evolution of vascular plants.</title>
        <authorList>
            <person name="Banks J.A."/>
            <person name="Nishiyama T."/>
            <person name="Hasebe M."/>
            <person name="Bowman J.L."/>
            <person name="Gribskov M."/>
            <person name="dePamphilis C."/>
            <person name="Albert V.A."/>
            <person name="Aono N."/>
            <person name="Aoyama T."/>
            <person name="Ambrose B.A."/>
            <person name="Ashton N.W."/>
            <person name="Axtell M.J."/>
            <person name="Barker E."/>
            <person name="Barker M.S."/>
            <person name="Bennetzen J.L."/>
            <person name="Bonawitz N.D."/>
            <person name="Chapple C."/>
            <person name="Cheng C."/>
            <person name="Correa L.G."/>
            <person name="Dacre M."/>
            <person name="DeBarry J."/>
            <person name="Dreyer I."/>
            <person name="Elias M."/>
            <person name="Engstrom E.M."/>
            <person name="Estelle M."/>
            <person name="Feng L."/>
            <person name="Finet C."/>
            <person name="Floyd S.K."/>
            <person name="Frommer W.B."/>
            <person name="Fujita T."/>
            <person name="Gramzow L."/>
            <person name="Gutensohn M."/>
            <person name="Harholt J."/>
            <person name="Hattori M."/>
            <person name="Heyl A."/>
            <person name="Hirai T."/>
            <person name="Hiwatashi Y."/>
            <person name="Ishikawa M."/>
            <person name="Iwata M."/>
            <person name="Karol K.G."/>
            <person name="Koehler B."/>
            <person name="Kolukisaoglu U."/>
            <person name="Kubo M."/>
            <person name="Kurata T."/>
            <person name="Lalonde S."/>
            <person name="Li K."/>
            <person name="Li Y."/>
            <person name="Litt A."/>
            <person name="Lyons E."/>
            <person name="Manning G."/>
            <person name="Maruyama T."/>
            <person name="Michael T.P."/>
            <person name="Mikami K."/>
            <person name="Miyazaki S."/>
            <person name="Morinaga S."/>
            <person name="Murata T."/>
            <person name="Mueller-Roeber B."/>
            <person name="Nelson D.R."/>
            <person name="Obara M."/>
            <person name="Oguri Y."/>
            <person name="Olmstead R.G."/>
            <person name="Onodera N."/>
            <person name="Petersen B.L."/>
            <person name="Pils B."/>
            <person name="Prigge M."/>
            <person name="Rensing S.A."/>
            <person name="Riano-Pachon D.M."/>
            <person name="Roberts A.W."/>
            <person name="Sato Y."/>
            <person name="Scheller H.V."/>
            <person name="Schulz B."/>
            <person name="Schulz C."/>
            <person name="Shakirov E.V."/>
            <person name="Shibagaki N."/>
            <person name="Shinohara N."/>
            <person name="Shippen D.E."/>
            <person name="Soerensen I."/>
            <person name="Sotooka R."/>
            <person name="Sugimoto N."/>
            <person name="Sugita M."/>
            <person name="Sumikawa N."/>
            <person name="Tanurdzic M."/>
            <person name="Theissen G."/>
            <person name="Ulvskov P."/>
            <person name="Wakazuki S."/>
            <person name="Weng J.K."/>
            <person name="Willats W.W."/>
            <person name="Wipf D."/>
            <person name="Wolf P.G."/>
            <person name="Yang L."/>
            <person name="Zimmer A.D."/>
            <person name="Zhu Q."/>
            <person name="Mitros T."/>
            <person name="Hellsten U."/>
            <person name="Loque D."/>
            <person name="Otillar R."/>
            <person name="Salamov A."/>
            <person name="Schmutz J."/>
            <person name="Shapiro H."/>
            <person name="Lindquist E."/>
            <person name="Lucas S."/>
            <person name="Rokhsar D."/>
            <person name="Grigoriev I.V."/>
        </authorList>
    </citation>
    <scope>NUCLEOTIDE SEQUENCE [LARGE SCALE GENOMIC DNA]</scope>
</reference>
<gene>
    <name evidence="2" type="ORF">SELMODRAFT_432253</name>
</gene>
<accession>D8TFF9</accession>
<dbReference type="EMBL" id="GL377791">
    <property type="protein sequence ID" value="EFJ04607.1"/>
    <property type="molecule type" value="Genomic_DNA"/>
</dbReference>
<dbReference type="Gramene" id="EFJ04607">
    <property type="protein sequence ID" value="EFJ04607"/>
    <property type="gene ID" value="SELMODRAFT_432253"/>
</dbReference>
<dbReference type="AlphaFoldDB" id="D8TFF9"/>
<evidence type="ECO:0000256" key="1">
    <source>
        <dbReference type="SAM" id="MobiDB-lite"/>
    </source>
</evidence>